<dbReference type="EMBL" id="MWWS01000004">
    <property type="protein sequence ID" value="OZG50225.1"/>
    <property type="molecule type" value="Genomic_DNA"/>
</dbReference>
<reference evidence="2 3" key="1">
    <citation type="journal article" date="2017" name="BMC Genomics">
        <title>Comparative genomic and phylogenomic analyses of the Bifidobacteriaceae family.</title>
        <authorList>
            <person name="Lugli G.A."/>
            <person name="Milani C."/>
            <person name="Turroni F."/>
            <person name="Duranti S."/>
            <person name="Mancabelli L."/>
            <person name="Mangifesta M."/>
            <person name="Ferrario C."/>
            <person name="Modesto M."/>
            <person name="Mattarelli P."/>
            <person name="Jiri K."/>
            <person name="van Sinderen D."/>
            <person name="Ventura M."/>
        </authorList>
    </citation>
    <scope>NUCLEOTIDE SEQUENCE [LARGE SCALE GENOMIC DNA]</scope>
    <source>
        <strain evidence="2 3">DSM 22924</strain>
    </source>
</reference>
<organism evidence="2 3">
    <name type="scientific">Bombiscardovia coagulans</name>
    <dbReference type="NCBI Taxonomy" id="686666"/>
    <lineage>
        <taxon>Bacteria</taxon>
        <taxon>Bacillati</taxon>
        <taxon>Actinomycetota</taxon>
        <taxon>Actinomycetes</taxon>
        <taxon>Bifidobacteriales</taxon>
        <taxon>Bifidobacteriaceae</taxon>
        <taxon>Bombiscardovia</taxon>
    </lineage>
</organism>
<proteinExistence type="predicted"/>
<sequence length="132" mass="15419">MELGSWAEWVTGFAELSAVVTTLFFSFYKDYQDRKKDTQATLNFLRMMCAEVISSFTRIEQTDNILTDENKETSKAYTTFRYWVQIRTLIAESDKQRITDTANQILVLFQQCTTVDEVLKSRVQQSMQNLSK</sequence>
<feature type="transmembrane region" description="Helical" evidence="1">
    <location>
        <begin position="6"/>
        <end position="28"/>
    </location>
</feature>
<protein>
    <submittedName>
        <fullName evidence="2">Uncharacterized protein</fullName>
    </submittedName>
</protein>
<keyword evidence="1" id="KW-0472">Membrane</keyword>
<keyword evidence="1" id="KW-0812">Transmembrane</keyword>
<evidence type="ECO:0000313" key="3">
    <source>
        <dbReference type="Proteomes" id="UP000216004"/>
    </source>
</evidence>
<dbReference type="AlphaFoldDB" id="A0A261ETS5"/>
<evidence type="ECO:0000256" key="1">
    <source>
        <dbReference type="SAM" id="Phobius"/>
    </source>
</evidence>
<gene>
    <name evidence="2" type="ORF">BOCO_0742</name>
</gene>
<keyword evidence="1" id="KW-1133">Transmembrane helix</keyword>
<accession>A0A261ETS5</accession>
<dbReference type="OrthoDB" id="3174721at2"/>
<dbReference type="Proteomes" id="UP000216004">
    <property type="component" value="Unassembled WGS sequence"/>
</dbReference>
<evidence type="ECO:0000313" key="2">
    <source>
        <dbReference type="EMBL" id="OZG50225.1"/>
    </source>
</evidence>
<dbReference type="RefSeq" id="WP_094722728.1">
    <property type="nucleotide sequence ID" value="NZ_MWWS01000004.1"/>
</dbReference>
<name>A0A261ETS5_9BIFI</name>
<keyword evidence="3" id="KW-1185">Reference proteome</keyword>
<comment type="caution">
    <text evidence="2">The sequence shown here is derived from an EMBL/GenBank/DDBJ whole genome shotgun (WGS) entry which is preliminary data.</text>
</comment>